<dbReference type="SUPFAM" id="SSF57850">
    <property type="entry name" value="RING/U-box"/>
    <property type="match status" value="1"/>
</dbReference>
<evidence type="ECO:0000259" key="4">
    <source>
        <dbReference type="Pfam" id="PF18891"/>
    </source>
</evidence>
<dbReference type="Pfam" id="PF18891">
    <property type="entry name" value="FANCL_d3"/>
    <property type="match status" value="1"/>
</dbReference>
<dbReference type="InterPro" id="IPR043003">
    <property type="entry name" value="FANCL_d3_sf"/>
</dbReference>
<dbReference type="AlphaFoldDB" id="A0ABD1UBR1"/>
<gene>
    <name evidence="5" type="ORF">Fot_26367</name>
    <name evidence="6" type="ORF">Fot_26553</name>
</gene>
<reference evidence="5" key="2">
    <citation type="submission" date="2024-07" db="EMBL/GenBank/DDBJ databases">
        <title>Two chromosome-level genome assemblies of Korean endemic species Abeliophyllum distichum and Forsythia ovata (Oleaceae).</title>
        <authorList>
            <person name="Mun J.H."/>
        </authorList>
    </citation>
    <scope>NUCLEOTIDE SEQUENCE</scope>
    <source>
        <strain evidence="5">KNKB202402200001</strain>
        <tissue evidence="5">Leaf</tissue>
    </source>
</reference>
<keyword evidence="7" id="KW-1185">Reference proteome</keyword>
<accession>A0ABD1UBR1</accession>
<evidence type="ECO:0000313" key="6">
    <source>
        <dbReference type="EMBL" id="KAL2522630.1"/>
    </source>
</evidence>
<dbReference type="Pfam" id="PF11793">
    <property type="entry name" value="FANCL_C"/>
    <property type="match status" value="1"/>
</dbReference>
<evidence type="ECO:0000313" key="5">
    <source>
        <dbReference type="EMBL" id="KAL2522444.1"/>
    </source>
</evidence>
<dbReference type="InterPro" id="IPR043898">
    <property type="entry name" value="FANCL_d2"/>
</dbReference>
<feature type="signal peptide" evidence="1">
    <location>
        <begin position="1"/>
        <end position="16"/>
    </location>
</feature>
<evidence type="ECO:0000259" key="3">
    <source>
        <dbReference type="Pfam" id="PF18890"/>
    </source>
</evidence>
<protein>
    <submittedName>
        <fullName evidence="5">Zinc ion binding</fullName>
    </submittedName>
</protein>
<comment type="caution">
    <text evidence="5">The sequence shown here is derived from an EMBL/GenBank/DDBJ whole genome shotgun (WGS) entry which is preliminary data.</text>
</comment>
<reference evidence="7" key="1">
    <citation type="submission" date="2024-07" db="EMBL/GenBank/DDBJ databases">
        <title>Two chromosome-level genome assemblies of Korean endemic species Abeliophyllum distichum and Forsythia ovata (Oleaceae).</title>
        <authorList>
            <person name="Jang H."/>
        </authorList>
    </citation>
    <scope>NUCLEOTIDE SEQUENCE [LARGE SCALE GENOMIC DNA]</scope>
</reference>
<feature type="domain" description="FANCL UBC-like" evidence="3">
    <location>
        <begin position="68"/>
        <end position="156"/>
    </location>
</feature>
<evidence type="ECO:0000259" key="2">
    <source>
        <dbReference type="Pfam" id="PF11793"/>
    </source>
</evidence>
<sequence length="344" mass="40004">MTFFLTTLATVRTVYRVVEVCCTDSDSFVFLAVADYFQNFDTSRQTNMDVSMEFAEQNRCLELAKSSAYYRRIYSEVEEVGWEHLLKLQEDLTFLSFRLMDKKGREHVLEITLDKTYPKCPPLVSADVPYNFNLEWSTDSKLRDVVRQFQEHMDKLQDFWYTLDDIDRSLWVTDPKQPHHAISYRQINIGNDCYIMLFISASDPQALPECRFMGSDKKVNLLKETWRRRCKHWMKDKPFPENLASVLDIQLPQPQHVQKNEEQIECGICYAQNLPIDDELGMKSGSGTDYKCENANCNRAFHSVCLGDWLRSITTTRQSFGVLFGNCPYCSDPVAIKVSLEAKC</sequence>
<dbReference type="Gene3D" id="3.10.110.10">
    <property type="entry name" value="Ubiquitin Conjugating Enzyme"/>
    <property type="match status" value="1"/>
</dbReference>
<dbReference type="EMBL" id="JBFOLJ010000007">
    <property type="protein sequence ID" value="KAL2522444.1"/>
    <property type="molecule type" value="Genomic_DNA"/>
</dbReference>
<feature type="domain" description="FANCL UBC-like" evidence="4">
    <location>
        <begin position="158"/>
        <end position="254"/>
    </location>
</feature>
<evidence type="ECO:0000313" key="7">
    <source>
        <dbReference type="Proteomes" id="UP001604277"/>
    </source>
</evidence>
<name>A0ABD1UBR1_9LAMI</name>
<dbReference type="CDD" id="cd16490">
    <property type="entry name" value="RING-CH-C4HC3_FANCL"/>
    <property type="match status" value="1"/>
</dbReference>
<keyword evidence="1" id="KW-0732">Signal</keyword>
<evidence type="ECO:0000256" key="1">
    <source>
        <dbReference type="SAM" id="SignalP"/>
    </source>
</evidence>
<dbReference type="Proteomes" id="UP001604277">
    <property type="component" value="Unassembled WGS sequence"/>
</dbReference>
<proteinExistence type="predicted"/>
<feature type="chain" id="PRO_5044723595" evidence="1">
    <location>
        <begin position="17"/>
        <end position="344"/>
    </location>
</feature>
<dbReference type="Pfam" id="PF18890">
    <property type="entry name" value="FANCL_d2"/>
    <property type="match status" value="1"/>
</dbReference>
<dbReference type="Gene3D" id="3.30.40.10">
    <property type="entry name" value="Zinc/RING finger domain, C3HC4 (zinc finger)"/>
    <property type="match status" value="1"/>
</dbReference>
<dbReference type="PANTHER" id="PTHR13206:SF0">
    <property type="entry name" value="E3 UBIQUITIN-PROTEIN LIGASE FANCL"/>
    <property type="match status" value="1"/>
</dbReference>
<dbReference type="InterPro" id="IPR044037">
    <property type="entry name" value="FANCL_d3"/>
</dbReference>
<feature type="domain" description="FANCL C-terminal" evidence="2">
    <location>
        <begin position="262"/>
        <end position="339"/>
    </location>
</feature>
<dbReference type="Gene3D" id="3.10.110.20">
    <property type="entry name" value="RWD domain-like"/>
    <property type="match status" value="1"/>
</dbReference>
<dbReference type="CDD" id="cd23832">
    <property type="entry name" value="DRWD-C_FANCL"/>
    <property type="match status" value="1"/>
</dbReference>
<dbReference type="InterPro" id="IPR026850">
    <property type="entry name" value="FANCL_C"/>
</dbReference>
<dbReference type="InterPro" id="IPR016135">
    <property type="entry name" value="UBQ-conjugating_enzyme/RWD"/>
</dbReference>
<dbReference type="CDD" id="cd23831">
    <property type="entry name" value="DRWD-N_FANCL"/>
    <property type="match status" value="1"/>
</dbReference>
<dbReference type="InterPro" id="IPR013083">
    <property type="entry name" value="Znf_RING/FYVE/PHD"/>
</dbReference>
<dbReference type="SMART" id="SM01197">
    <property type="entry name" value="FANCL_C"/>
    <property type="match status" value="1"/>
</dbReference>
<dbReference type="PANTHER" id="PTHR13206">
    <property type="entry name" value="UBIQUITIN LIGASE PROTEIN PHF9 FANCONI ANEMIA GROUP L PROTEIN"/>
    <property type="match status" value="1"/>
</dbReference>
<dbReference type="InterPro" id="IPR026848">
    <property type="entry name" value="Fancl"/>
</dbReference>
<organism evidence="5 7">
    <name type="scientific">Forsythia ovata</name>
    <dbReference type="NCBI Taxonomy" id="205694"/>
    <lineage>
        <taxon>Eukaryota</taxon>
        <taxon>Viridiplantae</taxon>
        <taxon>Streptophyta</taxon>
        <taxon>Embryophyta</taxon>
        <taxon>Tracheophyta</taxon>
        <taxon>Spermatophyta</taxon>
        <taxon>Magnoliopsida</taxon>
        <taxon>eudicotyledons</taxon>
        <taxon>Gunneridae</taxon>
        <taxon>Pentapetalae</taxon>
        <taxon>asterids</taxon>
        <taxon>lamiids</taxon>
        <taxon>Lamiales</taxon>
        <taxon>Oleaceae</taxon>
        <taxon>Forsythieae</taxon>
        <taxon>Forsythia</taxon>
    </lineage>
</organism>
<dbReference type="EMBL" id="JBFOLJ010000007">
    <property type="protein sequence ID" value="KAL2522630.1"/>
    <property type="molecule type" value="Genomic_DNA"/>
</dbReference>